<comment type="subcellular location">
    <subcellularLocation>
        <location evidence="1">Nucleus</location>
    </subcellularLocation>
</comment>
<feature type="region of interest" description="Disordered" evidence="3">
    <location>
        <begin position="356"/>
        <end position="376"/>
    </location>
</feature>
<comment type="caution">
    <text evidence="5">The sequence shown here is derived from an EMBL/GenBank/DDBJ whole genome shotgun (WGS) entry which is preliminary data.</text>
</comment>
<dbReference type="EMBL" id="JBBPBN010000047">
    <property type="protein sequence ID" value="KAK8994650.1"/>
    <property type="molecule type" value="Genomic_DNA"/>
</dbReference>
<feature type="region of interest" description="Disordered" evidence="3">
    <location>
        <begin position="1"/>
        <end position="28"/>
    </location>
</feature>
<evidence type="ECO:0000313" key="5">
    <source>
        <dbReference type="EMBL" id="KAK8994650.1"/>
    </source>
</evidence>
<feature type="domain" description="Tify" evidence="4">
    <location>
        <begin position="407"/>
        <end position="461"/>
    </location>
</feature>
<dbReference type="InterPro" id="IPR032308">
    <property type="entry name" value="TDBD"/>
</dbReference>
<dbReference type="PANTHER" id="PTHR47025:SF9">
    <property type="entry name" value="PROTEIN, PUTATIVE-RELATED"/>
    <property type="match status" value="1"/>
</dbReference>
<accession>A0ABR2Q2F7</accession>
<evidence type="ECO:0000313" key="6">
    <source>
        <dbReference type="Proteomes" id="UP001396334"/>
    </source>
</evidence>
<feature type="compositionally biased region" description="Polar residues" evidence="3">
    <location>
        <begin position="1"/>
        <end position="14"/>
    </location>
</feature>
<reference evidence="5 6" key="1">
    <citation type="journal article" date="2024" name="G3 (Bethesda)">
        <title>Genome assembly of Hibiscus sabdariffa L. provides insights into metabolisms of medicinal natural products.</title>
        <authorList>
            <person name="Kim T."/>
        </authorList>
    </citation>
    <scope>NUCLEOTIDE SEQUENCE [LARGE SCALE GENOMIC DNA]</scope>
    <source>
        <strain evidence="5">TK-2024</strain>
        <tissue evidence="5">Old leaves</tissue>
    </source>
</reference>
<proteinExistence type="predicted"/>
<evidence type="ECO:0000256" key="3">
    <source>
        <dbReference type="SAM" id="MobiDB-lite"/>
    </source>
</evidence>
<dbReference type="Pfam" id="PF16135">
    <property type="entry name" value="TDBD"/>
    <property type="match status" value="1"/>
</dbReference>
<dbReference type="PANTHER" id="PTHR47025">
    <property type="entry name" value="AUTOIMMUNE REGULATOR"/>
    <property type="match status" value="1"/>
</dbReference>
<gene>
    <name evidence="5" type="ORF">V6N11_045725</name>
</gene>
<name>A0ABR2Q2F7_9ROSI</name>
<evidence type="ECO:0000259" key="4">
    <source>
        <dbReference type="Pfam" id="PF16135"/>
    </source>
</evidence>
<evidence type="ECO:0000256" key="1">
    <source>
        <dbReference type="ARBA" id="ARBA00004123"/>
    </source>
</evidence>
<keyword evidence="2" id="KW-0539">Nucleus</keyword>
<sequence length="514" mass="56489">MSFQNQGIWTTKGSGLNDGEMAYDTSSRVDPKRSNQWFMEGTETDLFPNKKQAVGVPTSNLFSGILNSNVSPWGNASGFTSISGQFAERLFNTETARAVNFDDQSFSSGNTEKVLMGRKVNEDLFTSDSSFGLSMSHTLEDPRSGLNFGGIRKVKVSEVKDSDNIMSASMGYVFNRVDDNSVSTDHAYIKVEDGIMPMGLPYNKADSINDTYERENNLFMSMGQSYNKSEDNSAIAMSNTFDKGDNNFMSMGQSYNGTDDSSVTVGPTYCKGDGSAISVTHSYKGDSYNLSVGPSCSRGESTIISFGGYDDDDDTNPSGSIISSYNLLMGQSLVQRSNAPGEKELVQSNNVIASGAEVSRKKDEPKTSKKATSNSFPSNVRSLLSTGMLDGVPVKYIAWSQEKELRGVIKSSGYQCGCQTCNFSKVINAYEFERHAGCKTKHPNNHIYFENGKTIYGTVQELRSTPQNMLFDVIQTITGSPINQKCFRLWKESFLAATVELQRIYGKDEMKQLL</sequence>
<protein>
    <recommendedName>
        <fullName evidence="4">Tify domain-containing protein</fullName>
    </recommendedName>
</protein>
<dbReference type="Proteomes" id="UP001396334">
    <property type="component" value="Unassembled WGS sequence"/>
</dbReference>
<keyword evidence="6" id="KW-1185">Reference proteome</keyword>
<feature type="compositionally biased region" description="Basic and acidic residues" evidence="3">
    <location>
        <begin position="358"/>
        <end position="367"/>
    </location>
</feature>
<evidence type="ECO:0000256" key="2">
    <source>
        <dbReference type="ARBA" id="ARBA00023242"/>
    </source>
</evidence>
<organism evidence="5 6">
    <name type="scientific">Hibiscus sabdariffa</name>
    <name type="common">roselle</name>
    <dbReference type="NCBI Taxonomy" id="183260"/>
    <lineage>
        <taxon>Eukaryota</taxon>
        <taxon>Viridiplantae</taxon>
        <taxon>Streptophyta</taxon>
        <taxon>Embryophyta</taxon>
        <taxon>Tracheophyta</taxon>
        <taxon>Spermatophyta</taxon>
        <taxon>Magnoliopsida</taxon>
        <taxon>eudicotyledons</taxon>
        <taxon>Gunneridae</taxon>
        <taxon>Pentapetalae</taxon>
        <taxon>rosids</taxon>
        <taxon>malvids</taxon>
        <taxon>Malvales</taxon>
        <taxon>Malvaceae</taxon>
        <taxon>Malvoideae</taxon>
        <taxon>Hibiscus</taxon>
    </lineage>
</organism>